<evidence type="ECO:0000256" key="8">
    <source>
        <dbReference type="ARBA" id="ARBA00038436"/>
    </source>
</evidence>
<evidence type="ECO:0000259" key="10">
    <source>
        <dbReference type="Pfam" id="PF04290"/>
    </source>
</evidence>
<keyword evidence="5 9" id="KW-0812">Transmembrane</keyword>
<accession>A0ABV1RN77</accession>
<dbReference type="RefSeq" id="WP_350403405.1">
    <property type="nucleotide sequence ID" value="NZ_JBELOE010000296.1"/>
</dbReference>
<evidence type="ECO:0000256" key="7">
    <source>
        <dbReference type="ARBA" id="ARBA00023136"/>
    </source>
</evidence>
<keyword evidence="2 9" id="KW-0813">Transport</keyword>
<dbReference type="PANTHER" id="PTHR35011">
    <property type="entry name" value="2,3-DIKETO-L-GULONATE TRAP TRANSPORTER SMALL PERMEASE PROTEIN YIAM"/>
    <property type="match status" value="1"/>
</dbReference>
<comment type="similarity">
    <text evidence="8 9">Belongs to the TRAP transporter small permease family.</text>
</comment>
<comment type="caution">
    <text evidence="11">The sequence shown here is derived from an EMBL/GenBank/DDBJ whole genome shotgun (WGS) entry which is preliminary data.</text>
</comment>
<dbReference type="InterPro" id="IPR055348">
    <property type="entry name" value="DctQ"/>
</dbReference>
<evidence type="ECO:0000256" key="3">
    <source>
        <dbReference type="ARBA" id="ARBA00022475"/>
    </source>
</evidence>
<evidence type="ECO:0000256" key="5">
    <source>
        <dbReference type="ARBA" id="ARBA00022692"/>
    </source>
</evidence>
<sequence length="157" mass="17397">MNKLFNRIDHVEKIICGLLLIAIVLLVFLAALMRSFSLPIIWSVDVAQLLFAWLSMIGANLALRHSNHATVDVIFKRFSPSLQHVLRLVFNAMTLVLLTTLFIFGIELSLLNPDRTLGSTEIPYAWVTAAIPVGALLMTITIVRQSSQLVKQGSGDL</sequence>
<feature type="transmembrane region" description="Helical" evidence="9">
    <location>
        <begin position="12"/>
        <end position="33"/>
    </location>
</feature>
<evidence type="ECO:0000256" key="9">
    <source>
        <dbReference type="RuleBase" id="RU369079"/>
    </source>
</evidence>
<keyword evidence="12" id="KW-1185">Reference proteome</keyword>
<dbReference type="Proteomes" id="UP001467690">
    <property type="component" value="Unassembled WGS sequence"/>
</dbReference>
<proteinExistence type="inferred from homology"/>
<name>A0ABV1RN77_9ALTE</name>
<organism evidence="11 12">
    <name type="scientific">Catenovulum sediminis</name>
    <dbReference type="NCBI Taxonomy" id="1740262"/>
    <lineage>
        <taxon>Bacteria</taxon>
        <taxon>Pseudomonadati</taxon>
        <taxon>Pseudomonadota</taxon>
        <taxon>Gammaproteobacteria</taxon>
        <taxon>Alteromonadales</taxon>
        <taxon>Alteromonadaceae</taxon>
        <taxon>Catenovulum</taxon>
    </lineage>
</organism>
<comment type="function">
    <text evidence="9">Part of the tripartite ATP-independent periplasmic (TRAP) transport system.</text>
</comment>
<keyword evidence="7 9" id="KW-0472">Membrane</keyword>
<evidence type="ECO:0000313" key="11">
    <source>
        <dbReference type="EMBL" id="MER2494369.1"/>
    </source>
</evidence>
<dbReference type="Pfam" id="PF04290">
    <property type="entry name" value="DctQ"/>
    <property type="match status" value="1"/>
</dbReference>
<keyword evidence="6 9" id="KW-1133">Transmembrane helix</keyword>
<dbReference type="EMBL" id="JBELOE010000296">
    <property type="protein sequence ID" value="MER2494369.1"/>
    <property type="molecule type" value="Genomic_DNA"/>
</dbReference>
<evidence type="ECO:0000256" key="4">
    <source>
        <dbReference type="ARBA" id="ARBA00022519"/>
    </source>
</evidence>
<dbReference type="PANTHER" id="PTHR35011:SF2">
    <property type="entry name" value="2,3-DIKETO-L-GULONATE TRAP TRANSPORTER SMALL PERMEASE PROTEIN YIAM"/>
    <property type="match status" value="1"/>
</dbReference>
<evidence type="ECO:0000256" key="1">
    <source>
        <dbReference type="ARBA" id="ARBA00004429"/>
    </source>
</evidence>
<keyword evidence="3" id="KW-1003">Cell membrane</keyword>
<evidence type="ECO:0000256" key="6">
    <source>
        <dbReference type="ARBA" id="ARBA00022989"/>
    </source>
</evidence>
<feature type="transmembrane region" description="Helical" evidence="9">
    <location>
        <begin position="84"/>
        <end position="104"/>
    </location>
</feature>
<evidence type="ECO:0000256" key="2">
    <source>
        <dbReference type="ARBA" id="ARBA00022448"/>
    </source>
</evidence>
<comment type="subcellular location">
    <subcellularLocation>
        <location evidence="1 9">Cell inner membrane</location>
        <topology evidence="1 9">Multi-pass membrane protein</topology>
    </subcellularLocation>
</comment>
<gene>
    <name evidence="11" type="ORF">ABS311_21045</name>
</gene>
<protein>
    <recommendedName>
        <fullName evidence="9">TRAP transporter small permease protein</fullName>
    </recommendedName>
</protein>
<comment type="subunit">
    <text evidence="9">The complex comprises the extracytoplasmic solute receptor protein and the two transmembrane proteins.</text>
</comment>
<dbReference type="InterPro" id="IPR007387">
    <property type="entry name" value="TRAP_DctQ"/>
</dbReference>
<reference evidence="11 12" key="1">
    <citation type="submission" date="2024-06" db="EMBL/GenBank/DDBJ databases">
        <authorList>
            <person name="Chen R.Y."/>
        </authorList>
    </citation>
    <scope>NUCLEOTIDE SEQUENCE [LARGE SCALE GENOMIC DNA]</scope>
    <source>
        <strain evidence="11 12">D2</strain>
    </source>
</reference>
<feature type="domain" description="Tripartite ATP-independent periplasmic transporters DctQ component" evidence="10">
    <location>
        <begin position="23"/>
        <end position="150"/>
    </location>
</feature>
<keyword evidence="4 9" id="KW-0997">Cell inner membrane</keyword>
<feature type="transmembrane region" description="Helical" evidence="9">
    <location>
        <begin position="124"/>
        <end position="143"/>
    </location>
</feature>
<feature type="transmembrane region" description="Helical" evidence="9">
    <location>
        <begin position="39"/>
        <end position="63"/>
    </location>
</feature>
<evidence type="ECO:0000313" key="12">
    <source>
        <dbReference type="Proteomes" id="UP001467690"/>
    </source>
</evidence>